<accession>A0A5B7JM75</accession>
<comment type="caution">
    <text evidence="2">The sequence shown here is derived from an EMBL/GenBank/DDBJ whole genome shotgun (WGS) entry which is preliminary data.</text>
</comment>
<dbReference type="EMBL" id="VSRR010102080">
    <property type="protein sequence ID" value="MPC95396.1"/>
    <property type="molecule type" value="Genomic_DNA"/>
</dbReference>
<organism evidence="2 3">
    <name type="scientific">Portunus trituberculatus</name>
    <name type="common">Swimming crab</name>
    <name type="synonym">Neptunus trituberculatus</name>
    <dbReference type="NCBI Taxonomy" id="210409"/>
    <lineage>
        <taxon>Eukaryota</taxon>
        <taxon>Metazoa</taxon>
        <taxon>Ecdysozoa</taxon>
        <taxon>Arthropoda</taxon>
        <taxon>Crustacea</taxon>
        <taxon>Multicrustacea</taxon>
        <taxon>Malacostraca</taxon>
        <taxon>Eumalacostraca</taxon>
        <taxon>Eucarida</taxon>
        <taxon>Decapoda</taxon>
        <taxon>Pleocyemata</taxon>
        <taxon>Brachyura</taxon>
        <taxon>Eubrachyura</taxon>
        <taxon>Portunoidea</taxon>
        <taxon>Portunidae</taxon>
        <taxon>Portuninae</taxon>
        <taxon>Portunus</taxon>
    </lineage>
</organism>
<evidence type="ECO:0000313" key="3">
    <source>
        <dbReference type="Proteomes" id="UP000324222"/>
    </source>
</evidence>
<proteinExistence type="predicted"/>
<dbReference type="AlphaFoldDB" id="A0A5B7JM75"/>
<name>A0A5B7JM75_PORTR</name>
<reference evidence="2 3" key="1">
    <citation type="submission" date="2019-05" db="EMBL/GenBank/DDBJ databases">
        <title>Another draft genome of Portunus trituberculatus and its Hox gene families provides insights of decapod evolution.</title>
        <authorList>
            <person name="Jeong J.-H."/>
            <person name="Song I."/>
            <person name="Kim S."/>
            <person name="Choi T."/>
            <person name="Kim D."/>
            <person name="Ryu S."/>
            <person name="Kim W."/>
        </authorList>
    </citation>
    <scope>NUCLEOTIDE SEQUENCE [LARGE SCALE GENOMIC DNA]</scope>
    <source>
        <tissue evidence="2">Muscle</tissue>
    </source>
</reference>
<gene>
    <name evidence="2" type="ORF">E2C01_090605</name>
</gene>
<feature type="region of interest" description="Disordered" evidence="1">
    <location>
        <begin position="1"/>
        <end position="50"/>
    </location>
</feature>
<feature type="compositionally biased region" description="Polar residues" evidence="1">
    <location>
        <begin position="1"/>
        <end position="12"/>
    </location>
</feature>
<sequence length="63" mass="6792">MRPKSTATNFTPVTAMVSHPSQHRHASTAKPGRGNYQSHNQSASPFATGNSAQEGITVIWRSN</sequence>
<evidence type="ECO:0000313" key="2">
    <source>
        <dbReference type="EMBL" id="MPC95396.1"/>
    </source>
</evidence>
<protein>
    <submittedName>
        <fullName evidence="2">Uncharacterized protein</fullName>
    </submittedName>
</protein>
<evidence type="ECO:0000256" key="1">
    <source>
        <dbReference type="SAM" id="MobiDB-lite"/>
    </source>
</evidence>
<dbReference type="Proteomes" id="UP000324222">
    <property type="component" value="Unassembled WGS sequence"/>
</dbReference>
<feature type="compositionally biased region" description="Polar residues" evidence="1">
    <location>
        <begin position="35"/>
        <end position="50"/>
    </location>
</feature>
<keyword evidence="3" id="KW-1185">Reference proteome</keyword>